<sequence>MFRIPVVRTVLSLFTLASCLPLHADTFTLNNGKSFQGSLHKIQNKKVEVKLPDGRHGTVPLSAFSNQSQSNIKLWARQQGGNLDYASWIKCPDSAFSKAWPRTVYGPNTPSVQILQQESKPGHYAFASDHYRFVCDEKLDTQTVQKLATLFETTYLYNMQLPLNIPGQYKSKGHKFPIYLFGQYENYLRAGGPPGSAGAYLLRSQSIIVPLATVGVYKSGKKWKYLKSKQSSVLSHEITHQLMEGILLAPWFIEGSAEYIANTRYTHAAFHVYGSKRHIFDCVISKKVSKSHTSRKLGPRVSMPPLKTFMNQSYQQFASGRQVNRNYGMALLLTYYFYHGDGSPQAHNIKNYVKAIQRGKSEKEAQKALLNGRSYESVQKSFASYCAANGLTVEFK</sequence>
<evidence type="ECO:0000313" key="3">
    <source>
        <dbReference type="Proteomes" id="UP000557872"/>
    </source>
</evidence>
<dbReference type="EMBL" id="JACBAZ010000002">
    <property type="protein sequence ID" value="NWK55532.1"/>
    <property type="molecule type" value="Genomic_DNA"/>
</dbReference>
<gene>
    <name evidence="2" type="ORF">HW115_07910</name>
</gene>
<reference evidence="2 3" key="1">
    <citation type="submission" date="2020-07" db="EMBL/GenBank/DDBJ databases">
        <title>Roseicoccus Jingziensis gen. nov., sp. nov., isolated from coastal seawater.</title>
        <authorList>
            <person name="Feng X."/>
        </authorList>
    </citation>
    <scope>NUCLEOTIDE SEQUENCE [LARGE SCALE GENOMIC DNA]</scope>
    <source>
        <strain evidence="2 3">N1E253</strain>
    </source>
</reference>
<evidence type="ECO:0000256" key="1">
    <source>
        <dbReference type="SAM" id="SignalP"/>
    </source>
</evidence>
<proteinExistence type="predicted"/>
<organism evidence="2 3">
    <name type="scientific">Oceaniferula marina</name>
    <dbReference type="NCBI Taxonomy" id="2748318"/>
    <lineage>
        <taxon>Bacteria</taxon>
        <taxon>Pseudomonadati</taxon>
        <taxon>Verrucomicrobiota</taxon>
        <taxon>Verrucomicrobiia</taxon>
        <taxon>Verrucomicrobiales</taxon>
        <taxon>Verrucomicrobiaceae</taxon>
        <taxon>Oceaniferula</taxon>
    </lineage>
</organism>
<dbReference type="RefSeq" id="WP_178932044.1">
    <property type="nucleotide sequence ID" value="NZ_JACBAZ010000002.1"/>
</dbReference>
<keyword evidence="3" id="KW-1185">Reference proteome</keyword>
<name>A0A851GF56_9BACT</name>
<dbReference type="PROSITE" id="PS51257">
    <property type="entry name" value="PROKAR_LIPOPROTEIN"/>
    <property type="match status" value="1"/>
</dbReference>
<protein>
    <recommendedName>
        <fullName evidence="4">DUF1570 domain-containing protein</fullName>
    </recommendedName>
</protein>
<keyword evidence="1" id="KW-0732">Signal</keyword>
<feature type="chain" id="PRO_5032523327" description="DUF1570 domain-containing protein" evidence="1">
    <location>
        <begin position="25"/>
        <end position="396"/>
    </location>
</feature>
<accession>A0A851GF56</accession>
<feature type="signal peptide" evidence="1">
    <location>
        <begin position="1"/>
        <end position="24"/>
    </location>
</feature>
<dbReference type="AlphaFoldDB" id="A0A851GF56"/>
<evidence type="ECO:0008006" key="4">
    <source>
        <dbReference type="Google" id="ProtNLM"/>
    </source>
</evidence>
<dbReference type="Proteomes" id="UP000557872">
    <property type="component" value="Unassembled WGS sequence"/>
</dbReference>
<evidence type="ECO:0000313" key="2">
    <source>
        <dbReference type="EMBL" id="NWK55532.1"/>
    </source>
</evidence>
<comment type="caution">
    <text evidence="2">The sequence shown here is derived from an EMBL/GenBank/DDBJ whole genome shotgun (WGS) entry which is preliminary data.</text>
</comment>